<gene>
    <name evidence="8" type="ORF">BmR1_04g05365</name>
</gene>
<dbReference type="GO" id="GO:0006890">
    <property type="term" value="P:retrograde vesicle-mediated transport, Golgi to endoplasmic reticulum"/>
    <property type="evidence" value="ECO:0007669"/>
    <property type="project" value="TreeGrafter"/>
</dbReference>
<comment type="function">
    <text evidence="6">Involved in the retrieval of endoplasmic reticulum membrane proteins from the early Golgi compartment.</text>
</comment>
<dbReference type="GeneID" id="24425716"/>
<evidence type="ECO:0000256" key="7">
    <source>
        <dbReference type="SAM" id="Phobius"/>
    </source>
</evidence>
<comment type="subcellular location">
    <subcellularLocation>
        <location evidence="1">Membrane</location>
        <topology evidence="1">Multi-pass membrane protein</topology>
    </subcellularLocation>
</comment>
<feature type="transmembrane region" description="Helical" evidence="7">
    <location>
        <begin position="132"/>
        <end position="152"/>
    </location>
</feature>
<dbReference type="GO" id="GO:0005783">
    <property type="term" value="C:endoplasmic reticulum"/>
    <property type="evidence" value="ECO:0007669"/>
    <property type="project" value="GOC"/>
</dbReference>
<name>I7IS31_BABMR</name>
<evidence type="ECO:0000313" key="9">
    <source>
        <dbReference type="Proteomes" id="UP000002899"/>
    </source>
</evidence>
<evidence type="ECO:0000256" key="4">
    <source>
        <dbReference type="ARBA" id="ARBA00022989"/>
    </source>
</evidence>
<dbReference type="VEuPathDB" id="PiroplasmaDB:BmR1_04g05365"/>
<keyword evidence="5 6" id="KW-0472">Membrane</keyword>
<evidence type="ECO:0000313" key="8">
    <source>
        <dbReference type="EMBL" id="CCF75271.1"/>
    </source>
</evidence>
<dbReference type="GO" id="GO:0006621">
    <property type="term" value="P:protein retention in ER lumen"/>
    <property type="evidence" value="ECO:0007669"/>
    <property type="project" value="TreeGrafter"/>
</dbReference>
<keyword evidence="4 7" id="KW-1133">Transmembrane helix</keyword>
<reference evidence="8 9" key="2">
    <citation type="journal article" date="2013" name="PLoS ONE">
        <title>Whole genome mapping and re-organization of the nuclear and mitochondrial genomes of Babesia microti isolates.</title>
        <authorList>
            <person name="Cornillot E."/>
            <person name="Dassouli A."/>
            <person name="Garg A."/>
            <person name="Pachikara N."/>
            <person name="Randazzo S."/>
            <person name="Depoix D."/>
            <person name="Carcy B."/>
            <person name="Delbecq S."/>
            <person name="Frutos R."/>
            <person name="Silva J.C."/>
            <person name="Sutton R."/>
            <person name="Krause P.J."/>
            <person name="Mamoun C.B."/>
        </authorList>
    </citation>
    <scope>NUCLEOTIDE SEQUENCE [LARGE SCALE GENOMIC DNA]</scope>
    <source>
        <strain evidence="8 9">RI</strain>
    </source>
</reference>
<dbReference type="KEGG" id="bmic:BmR1_04g05365"/>
<protein>
    <recommendedName>
        <fullName evidence="6">Protein RER1</fullName>
    </recommendedName>
</protein>
<feature type="transmembrane region" description="Helical" evidence="7">
    <location>
        <begin position="29"/>
        <end position="45"/>
    </location>
</feature>
<accession>I7IS31</accession>
<reference evidence="8 9" key="1">
    <citation type="journal article" date="2012" name="Nucleic Acids Res.">
        <title>Sequencing of the smallest Apicomplexan genome from the human pathogen Babesia microti.</title>
        <authorList>
            <person name="Cornillot E."/>
            <person name="Hadj-Kaddour K."/>
            <person name="Dassouli A."/>
            <person name="Noel B."/>
            <person name="Ranwez V."/>
            <person name="Vacherie B."/>
            <person name="Augagneur Y."/>
            <person name="Bres V."/>
            <person name="Duclos A."/>
            <person name="Randazzo S."/>
            <person name="Carcy B."/>
            <person name="Debierre-Grockiego F."/>
            <person name="Delbecq S."/>
            <person name="Moubri-Menage K."/>
            <person name="Shams-Eldin H."/>
            <person name="Usmani-Brown S."/>
            <person name="Bringaud F."/>
            <person name="Wincker P."/>
            <person name="Vivares C.P."/>
            <person name="Schwarz R.T."/>
            <person name="Schetters T.P."/>
            <person name="Krause P.J."/>
            <person name="Gorenflot A."/>
            <person name="Berry V."/>
            <person name="Barbe V."/>
            <person name="Ben Mamoun C."/>
        </authorList>
    </citation>
    <scope>NUCLEOTIDE SEQUENCE [LARGE SCALE GENOMIC DNA]</scope>
    <source>
        <strain evidence="8 9">RI</strain>
    </source>
</reference>
<feature type="transmembrane region" description="Helical" evidence="7">
    <location>
        <begin position="158"/>
        <end position="175"/>
    </location>
</feature>
<dbReference type="Pfam" id="PF03248">
    <property type="entry name" value="Rer1"/>
    <property type="match status" value="1"/>
</dbReference>
<dbReference type="RefSeq" id="XP_012649679.1">
    <property type="nucleotide sequence ID" value="XM_012794225.1"/>
</dbReference>
<keyword evidence="9" id="KW-1185">Reference proteome</keyword>
<evidence type="ECO:0000256" key="2">
    <source>
        <dbReference type="ARBA" id="ARBA00006070"/>
    </source>
</evidence>
<comment type="similarity">
    <text evidence="2 6">Belongs to the RER1 family.</text>
</comment>
<reference evidence="8 9" key="3">
    <citation type="journal article" date="2016" name="Sci. Rep.">
        <title>Genome-wide diversity and gene expression profiling of Babesia microti isolates identify polymorphic genes that mediate host-pathogen interactions.</title>
        <authorList>
            <person name="Silva J.C."/>
            <person name="Cornillot E."/>
            <person name="McCracken C."/>
            <person name="Usmani-Brown S."/>
            <person name="Dwivedi A."/>
            <person name="Ifeonu O.O."/>
            <person name="Crabtree J."/>
            <person name="Gotia H.T."/>
            <person name="Virji A.Z."/>
            <person name="Reynes C."/>
            <person name="Colinge J."/>
            <person name="Kumar V."/>
            <person name="Lawres L."/>
            <person name="Pazzi J.E."/>
            <person name="Pablo J.V."/>
            <person name="Hung C."/>
            <person name="Brancato J."/>
            <person name="Kumari P."/>
            <person name="Orvis J."/>
            <person name="Tretina K."/>
            <person name="Chibucos M."/>
            <person name="Ott S."/>
            <person name="Sadzewicz L."/>
            <person name="Sengamalay N."/>
            <person name="Shetty A.C."/>
            <person name="Su Q."/>
            <person name="Tallon L."/>
            <person name="Fraser C.M."/>
            <person name="Frutos R."/>
            <person name="Molina D.M."/>
            <person name="Krause P.J."/>
            <person name="Ben Mamoun C."/>
        </authorList>
    </citation>
    <scope>NUCLEOTIDE SEQUENCE [LARGE SCALE GENOMIC DNA]</scope>
    <source>
        <strain evidence="8 9">RI</strain>
    </source>
</reference>
<sequence length="207" mass="24482">MGGMFFGLENNPQVRVLLDKTPYYIKTRWLYFAFILFIFWFRVIKNASHFVIVYMHSVFILSLLLQFLTPLNFEELCERHSSTKSGLILPVTYEDVTEFEANSNNFELPTSGNNSNSGNDEFKPFLRKMNEFHFWLYGTHATHLAIFTTFFSAFDLPVFWPLLVLYFVCLFISTMKNQISNMIKYKYIPITLSKQSYSNDRSRTMRI</sequence>
<evidence type="ECO:0000256" key="5">
    <source>
        <dbReference type="ARBA" id="ARBA00023136"/>
    </source>
</evidence>
<evidence type="ECO:0000256" key="6">
    <source>
        <dbReference type="PIRNR" id="PIRNR016013"/>
    </source>
</evidence>
<dbReference type="OrthoDB" id="448250at2759"/>
<dbReference type="PANTHER" id="PTHR10743">
    <property type="entry name" value="PROTEIN RER1"/>
    <property type="match status" value="1"/>
</dbReference>
<dbReference type="Proteomes" id="UP000002899">
    <property type="component" value="Chromosome IV"/>
</dbReference>
<dbReference type="PANTHER" id="PTHR10743:SF0">
    <property type="entry name" value="PROTEIN RER1"/>
    <property type="match status" value="1"/>
</dbReference>
<evidence type="ECO:0000256" key="3">
    <source>
        <dbReference type="ARBA" id="ARBA00022692"/>
    </source>
</evidence>
<dbReference type="PIRSF" id="PIRSF016013">
    <property type="entry name" value="AtER_Rer1p"/>
    <property type="match status" value="1"/>
</dbReference>
<keyword evidence="3 7" id="KW-0812">Transmembrane</keyword>
<organism evidence="8 9">
    <name type="scientific">Babesia microti (strain RI)</name>
    <dbReference type="NCBI Taxonomy" id="1133968"/>
    <lineage>
        <taxon>Eukaryota</taxon>
        <taxon>Sar</taxon>
        <taxon>Alveolata</taxon>
        <taxon>Apicomplexa</taxon>
        <taxon>Aconoidasida</taxon>
        <taxon>Piroplasmida</taxon>
        <taxon>Babesiidae</taxon>
        <taxon>Babesia</taxon>
    </lineage>
</organism>
<dbReference type="InterPro" id="IPR004932">
    <property type="entry name" value="Rer1"/>
</dbReference>
<dbReference type="AlphaFoldDB" id="I7IS31"/>
<dbReference type="EMBL" id="LN871599">
    <property type="protein sequence ID" value="CCF75271.1"/>
    <property type="molecule type" value="Genomic_DNA"/>
</dbReference>
<dbReference type="GO" id="GO:0000139">
    <property type="term" value="C:Golgi membrane"/>
    <property type="evidence" value="ECO:0007669"/>
    <property type="project" value="TreeGrafter"/>
</dbReference>
<evidence type="ECO:0000256" key="1">
    <source>
        <dbReference type="ARBA" id="ARBA00004141"/>
    </source>
</evidence>
<proteinExistence type="inferred from homology"/>